<dbReference type="EMBL" id="UINC01066512">
    <property type="protein sequence ID" value="SVB97300.1"/>
    <property type="molecule type" value="Genomic_DNA"/>
</dbReference>
<organism evidence="7">
    <name type="scientific">marine metagenome</name>
    <dbReference type="NCBI Taxonomy" id="408172"/>
    <lineage>
        <taxon>unclassified sequences</taxon>
        <taxon>metagenomes</taxon>
        <taxon>ecological metagenomes</taxon>
    </lineage>
</organism>
<dbReference type="AlphaFoldDB" id="A0A382ICE2"/>
<feature type="non-terminal residue" evidence="7">
    <location>
        <position position="425"/>
    </location>
</feature>
<protein>
    <recommendedName>
        <fullName evidence="8">Cytochrome P450</fullName>
    </recommendedName>
</protein>
<dbReference type="GO" id="GO:0020037">
    <property type="term" value="F:heme binding"/>
    <property type="evidence" value="ECO:0007669"/>
    <property type="project" value="InterPro"/>
</dbReference>
<keyword evidence="3" id="KW-0479">Metal-binding</keyword>
<proteinExistence type="inferred from homology"/>
<dbReference type="InterPro" id="IPR036396">
    <property type="entry name" value="Cyt_P450_sf"/>
</dbReference>
<dbReference type="CDD" id="cd20625">
    <property type="entry name" value="CYP164-like"/>
    <property type="match status" value="1"/>
</dbReference>
<dbReference type="PROSITE" id="PS00086">
    <property type="entry name" value="CYTOCHROME_P450"/>
    <property type="match status" value="1"/>
</dbReference>
<dbReference type="PRINTS" id="PR00359">
    <property type="entry name" value="BP450"/>
</dbReference>
<dbReference type="GO" id="GO:0005506">
    <property type="term" value="F:iron ion binding"/>
    <property type="evidence" value="ECO:0007669"/>
    <property type="project" value="InterPro"/>
</dbReference>
<evidence type="ECO:0000256" key="5">
    <source>
        <dbReference type="ARBA" id="ARBA00023004"/>
    </source>
</evidence>
<evidence type="ECO:0008006" key="8">
    <source>
        <dbReference type="Google" id="ProtNLM"/>
    </source>
</evidence>
<keyword evidence="2" id="KW-0349">Heme</keyword>
<dbReference type="PRINTS" id="PR00385">
    <property type="entry name" value="P450"/>
</dbReference>
<evidence type="ECO:0000256" key="3">
    <source>
        <dbReference type="ARBA" id="ARBA00022723"/>
    </source>
</evidence>
<accession>A0A382ICE2</accession>
<evidence type="ECO:0000256" key="1">
    <source>
        <dbReference type="ARBA" id="ARBA00010617"/>
    </source>
</evidence>
<evidence type="ECO:0000313" key="7">
    <source>
        <dbReference type="EMBL" id="SVB97300.1"/>
    </source>
</evidence>
<dbReference type="SUPFAM" id="SSF48264">
    <property type="entry name" value="Cytochrome P450"/>
    <property type="match status" value="1"/>
</dbReference>
<evidence type="ECO:0000256" key="6">
    <source>
        <dbReference type="ARBA" id="ARBA00023033"/>
    </source>
</evidence>
<dbReference type="FunFam" id="1.10.630.10:FF:000018">
    <property type="entry name" value="Cytochrome P450 monooxygenase"/>
    <property type="match status" value="1"/>
</dbReference>
<dbReference type="InterPro" id="IPR002397">
    <property type="entry name" value="Cyt_P450_B"/>
</dbReference>
<dbReference type="GO" id="GO:0016705">
    <property type="term" value="F:oxidoreductase activity, acting on paired donors, with incorporation or reduction of molecular oxygen"/>
    <property type="evidence" value="ECO:0007669"/>
    <property type="project" value="InterPro"/>
</dbReference>
<dbReference type="PANTHER" id="PTHR46696">
    <property type="entry name" value="P450, PUTATIVE (EUROFUNG)-RELATED"/>
    <property type="match status" value="1"/>
</dbReference>
<dbReference type="GO" id="GO:0004497">
    <property type="term" value="F:monooxygenase activity"/>
    <property type="evidence" value="ECO:0007669"/>
    <property type="project" value="UniProtKB-KW"/>
</dbReference>
<dbReference type="Pfam" id="PF00067">
    <property type="entry name" value="p450"/>
    <property type="match status" value="1"/>
</dbReference>
<comment type="similarity">
    <text evidence="1">Belongs to the cytochrome P450 family.</text>
</comment>
<gene>
    <name evidence="7" type="ORF">METZ01_LOCUS250154</name>
</gene>
<reference evidence="7" key="1">
    <citation type="submission" date="2018-05" db="EMBL/GenBank/DDBJ databases">
        <authorList>
            <person name="Lanie J.A."/>
            <person name="Ng W.-L."/>
            <person name="Kazmierczak K.M."/>
            <person name="Andrzejewski T.M."/>
            <person name="Davidsen T.M."/>
            <person name="Wayne K.J."/>
            <person name="Tettelin H."/>
            <person name="Glass J.I."/>
            <person name="Rusch D."/>
            <person name="Podicherti R."/>
            <person name="Tsui H.-C.T."/>
            <person name="Winkler M.E."/>
        </authorList>
    </citation>
    <scope>NUCLEOTIDE SEQUENCE</scope>
</reference>
<keyword evidence="6" id="KW-0503">Monooxygenase</keyword>
<dbReference type="PANTHER" id="PTHR46696:SF1">
    <property type="entry name" value="CYTOCHROME P450 YJIB-RELATED"/>
    <property type="match status" value="1"/>
</dbReference>
<dbReference type="Gene3D" id="1.10.630.10">
    <property type="entry name" value="Cytochrome P450"/>
    <property type="match status" value="1"/>
</dbReference>
<name>A0A382ICE2_9ZZZZ</name>
<evidence type="ECO:0000256" key="2">
    <source>
        <dbReference type="ARBA" id="ARBA00022617"/>
    </source>
</evidence>
<keyword evidence="4" id="KW-0560">Oxidoreductase</keyword>
<sequence>MKLRQRLRLLAGEGYLHAMSKYEQLRHGVSLNPLSPAVWQDPYFFHSRLRQVAPVYFSQTWRAWWVTEFDLVQEILKSRCFGASVMPFPERVEKLTRDMGDVGLERFHNPSMLDLDPPAHTRVRRLVQQGFVYKFIQSLEPRIRKLVDDSLAPYGNEAEIDLVDALAKPLPAIVIAEMLGLPITDHAQFMHWSEELMLGTSTIDPEMIERSGKANTALYFYFKDFSDRKRTDPGDDLISRLIASEEEGDKLNGPELYNTCVLLLLAGHETTTRLISNGLYLLLQYPEQLARLRDHPEEIPGAIEEMLRFEPPVQATRRFVLEDMDFHGHRFKRGQLVFVSIAGANRDPKANDNPDEFNLRRIDPKQVAFGYGIHLCIGASLARLEARVAFEEILRRYNSMELVNPEPVWGTSTFFRGHEELKVKV</sequence>
<evidence type="ECO:0000256" key="4">
    <source>
        <dbReference type="ARBA" id="ARBA00023002"/>
    </source>
</evidence>
<dbReference type="InterPro" id="IPR017972">
    <property type="entry name" value="Cyt_P450_CS"/>
</dbReference>
<dbReference type="InterPro" id="IPR001128">
    <property type="entry name" value="Cyt_P450"/>
</dbReference>
<keyword evidence="5" id="KW-0408">Iron</keyword>